<dbReference type="InterPro" id="IPR047808">
    <property type="entry name" value="CueP-like"/>
</dbReference>
<keyword evidence="3" id="KW-1185">Reference proteome</keyword>
<proteinExistence type="predicted"/>
<comment type="caution">
    <text evidence="2">The sequence shown here is derived from an EMBL/GenBank/DDBJ whole genome shotgun (WGS) entry which is preliminary data.</text>
</comment>
<dbReference type="Gene3D" id="2.60.40.3700">
    <property type="match status" value="1"/>
</dbReference>
<dbReference type="NCBIfam" id="NF038094">
    <property type="entry name" value="CueP_fam"/>
    <property type="match status" value="1"/>
</dbReference>
<dbReference type="Pfam" id="PF21172">
    <property type="entry name" value="CueP"/>
    <property type="match status" value="1"/>
</dbReference>
<keyword evidence="1" id="KW-0732">Signal</keyword>
<sequence length="178" mass="19980">MKLKIVFGILFVSLIMSGCGQADTNDELSVKENDVENIRQLVSDYSLGTIQDESASITSQQLIVKKSDGDEYVYDLSDEDFFVSIAPYVDQTHPCTNHSLTGCQGELVKETFDVYIEDMEGNVIVDEALETQSNGFFDLWLPRNQTYRIKIEQDGKLAESEISTFESDGTCITTMQLM</sequence>
<dbReference type="PROSITE" id="PS51257">
    <property type="entry name" value="PROKAR_LIPOPROTEIN"/>
    <property type="match status" value="1"/>
</dbReference>
<feature type="chain" id="PRO_5046804441" description="Lipoprotein" evidence="1">
    <location>
        <begin position="23"/>
        <end position="178"/>
    </location>
</feature>
<name>A0ABN0WPY9_9BACI</name>
<reference evidence="2 3" key="1">
    <citation type="journal article" date="2019" name="Int. J. Syst. Evol. Microbiol.">
        <title>The Global Catalogue of Microorganisms (GCM) 10K type strain sequencing project: providing services to taxonomists for standard genome sequencing and annotation.</title>
        <authorList>
            <consortium name="The Broad Institute Genomics Platform"/>
            <consortium name="The Broad Institute Genome Sequencing Center for Infectious Disease"/>
            <person name="Wu L."/>
            <person name="Ma J."/>
        </authorList>
    </citation>
    <scope>NUCLEOTIDE SEQUENCE [LARGE SCALE GENOMIC DNA]</scope>
    <source>
        <strain evidence="2 3">JCM 9731</strain>
    </source>
</reference>
<evidence type="ECO:0000313" key="3">
    <source>
        <dbReference type="Proteomes" id="UP001500782"/>
    </source>
</evidence>
<evidence type="ECO:0008006" key="4">
    <source>
        <dbReference type="Google" id="ProtNLM"/>
    </source>
</evidence>
<dbReference type="Proteomes" id="UP001500782">
    <property type="component" value="Unassembled WGS sequence"/>
</dbReference>
<evidence type="ECO:0000313" key="2">
    <source>
        <dbReference type="EMBL" id="GAA0343503.1"/>
    </source>
</evidence>
<accession>A0ABN0WPY9</accession>
<protein>
    <recommendedName>
        <fullName evidence="4">Lipoprotein</fullName>
    </recommendedName>
</protein>
<gene>
    <name evidence="2" type="ORF">GCM10008967_37450</name>
</gene>
<feature type="signal peptide" evidence="1">
    <location>
        <begin position="1"/>
        <end position="22"/>
    </location>
</feature>
<organism evidence="2 3">
    <name type="scientific">Bacillus carboniphilus</name>
    <dbReference type="NCBI Taxonomy" id="86663"/>
    <lineage>
        <taxon>Bacteria</taxon>
        <taxon>Bacillati</taxon>
        <taxon>Bacillota</taxon>
        <taxon>Bacilli</taxon>
        <taxon>Bacillales</taxon>
        <taxon>Bacillaceae</taxon>
        <taxon>Bacillus</taxon>
    </lineage>
</organism>
<dbReference type="RefSeq" id="WP_343802609.1">
    <property type="nucleotide sequence ID" value="NZ_BAAADJ010000062.1"/>
</dbReference>
<evidence type="ECO:0000256" key="1">
    <source>
        <dbReference type="SAM" id="SignalP"/>
    </source>
</evidence>
<dbReference type="EMBL" id="BAAADJ010000062">
    <property type="protein sequence ID" value="GAA0343503.1"/>
    <property type="molecule type" value="Genomic_DNA"/>
</dbReference>